<evidence type="ECO:0000256" key="1">
    <source>
        <dbReference type="SAM" id="MobiDB-lite"/>
    </source>
</evidence>
<dbReference type="Proteomes" id="UP001652583">
    <property type="component" value="Chromosome E3"/>
</dbReference>
<dbReference type="GeneID" id="128313639"/>
<dbReference type="RefSeq" id="XP_053069273.1">
    <property type="nucleotide sequence ID" value="XM_053213298.1"/>
</dbReference>
<evidence type="ECO:0000313" key="3">
    <source>
        <dbReference type="RefSeq" id="XP_053069273.1"/>
    </source>
</evidence>
<protein>
    <submittedName>
        <fullName evidence="3">Uncharacterized protein LOC128313639</fullName>
    </submittedName>
</protein>
<feature type="region of interest" description="Disordered" evidence="1">
    <location>
        <begin position="239"/>
        <end position="283"/>
    </location>
</feature>
<proteinExistence type="predicted"/>
<evidence type="ECO:0000313" key="2">
    <source>
        <dbReference type="Proteomes" id="UP001652583"/>
    </source>
</evidence>
<reference evidence="3" key="1">
    <citation type="submission" date="2025-08" db="UniProtKB">
        <authorList>
            <consortium name="RefSeq"/>
        </authorList>
    </citation>
    <scope>IDENTIFICATION</scope>
    <source>
        <tissue evidence="3">Blood</tissue>
    </source>
</reference>
<organism evidence="2 3">
    <name type="scientific">Acinonyx jubatus</name>
    <name type="common">Cheetah</name>
    <dbReference type="NCBI Taxonomy" id="32536"/>
    <lineage>
        <taxon>Eukaryota</taxon>
        <taxon>Metazoa</taxon>
        <taxon>Chordata</taxon>
        <taxon>Craniata</taxon>
        <taxon>Vertebrata</taxon>
        <taxon>Euteleostomi</taxon>
        <taxon>Mammalia</taxon>
        <taxon>Eutheria</taxon>
        <taxon>Laurasiatheria</taxon>
        <taxon>Carnivora</taxon>
        <taxon>Feliformia</taxon>
        <taxon>Felidae</taxon>
        <taxon>Felinae</taxon>
        <taxon>Acinonyx</taxon>
    </lineage>
</organism>
<name>A0ABM3PC76_ACIJB</name>
<accession>A0ABM3PC76</accession>
<gene>
    <name evidence="3" type="primary">LOC128313639</name>
</gene>
<keyword evidence="2" id="KW-1185">Reference proteome</keyword>
<sequence>MWKKGRAQGSSALNDEPRVHPKVWLEETPGGCSPNKRVVSVGQALSARAQPACAISLGPQDPGAGLVLSLPSYRWKRFLVTSCSSQPITGMPRLGGRGFSILVLPGSALLQGTEAAAWWRGCPEILCGREAGVPPGPAGLFDVQERCPAKATGKGLTTSRPLLFAGREGNQASCGTFGDLPKATQQGAGFSVRNGILSLGLARSDPAVALVGLFGPPCFLLTPSRPLQPSCTLRCGPKGGEPHPETAECGSSPGRLQVGCSDQEGTRGQDMPRVNNRRNATAGDKCRTASSVREQVNVGPWREAGGQCLRGPRQLARRWGRRTGFPSRSLLRLQARRAQTGGCSPATRCSGGV</sequence>
<feature type="region of interest" description="Disordered" evidence="1">
    <location>
        <begin position="1"/>
        <end position="20"/>
    </location>
</feature>